<protein>
    <submittedName>
        <fullName evidence="1">Uncharacterized protein</fullName>
    </submittedName>
</protein>
<proteinExistence type="predicted"/>
<accession>A0ABD1YQB9</accession>
<gene>
    <name evidence="1" type="ORF">R1flu_004450</name>
</gene>
<organism evidence="1 2">
    <name type="scientific">Riccia fluitans</name>
    <dbReference type="NCBI Taxonomy" id="41844"/>
    <lineage>
        <taxon>Eukaryota</taxon>
        <taxon>Viridiplantae</taxon>
        <taxon>Streptophyta</taxon>
        <taxon>Embryophyta</taxon>
        <taxon>Marchantiophyta</taxon>
        <taxon>Marchantiopsida</taxon>
        <taxon>Marchantiidae</taxon>
        <taxon>Marchantiales</taxon>
        <taxon>Ricciaceae</taxon>
        <taxon>Riccia</taxon>
    </lineage>
</organism>
<evidence type="ECO:0000313" key="1">
    <source>
        <dbReference type="EMBL" id="KAL2632971.1"/>
    </source>
</evidence>
<dbReference type="Proteomes" id="UP001605036">
    <property type="component" value="Unassembled WGS sequence"/>
</dbReference>
<dbReference type="AlphaFoldDB" id="A0ABD1YQB9"/>
<name>A0ABD1YQB9_9MARC</name>
<sequence>MESLPARARAQSVLRRSVATVVQSSQLRSQCGIPYPVASVLKSGGHVSDIVASDPWRADERGSANPTWPDETRVILSLSDADRRPWGRVSGRSYLHGTEDVDRAGNLRPLVRAQVGALPKFILWAVCGHSVPYAKAGMTEIHEEPWRKSNRRRTTRSLGGQQIAILPEVFLPRVQSSYKQGGFYKLAACYLDPMGAQPSAELPVDAGIVPNLPSNVGRAIRVEVGEGEIGLPSVRVLALVRCDRGSDPSVFKRRLQLLQ</sequence>
<comment type="caution">
    <text evidence="1">The sequence shown here is derived from an EMBL/GenBank/DDBJ whole genome shotgun (WGS) entry which is preliminary data.</text>
</comment>
<keyword evidence="2" id="KW-1185">Reference proteome</keyword>
<reference evidence="1 2" key="1">
    <citation type="submission" date="2024-09" db="EMBL/GenBank/DDBJ databases">
        <title>Chromosome-scale assembly of Riccia fluitans.</title>
        <authorList>
            <person name="Paukszto L."/>
            <person name="Sawicki J."/>
            <person name="Karawczyk K."/>
            <person name="Piernik-Szablinska J."/>
            <person name="Szczecinska M."/>
            <person name="Mazdziarz M."/>
        </authorList>
    </citation>
    <scope>NUCLEOTIDE SEQUENCE [LARGE SCALE GENOMIC DNA]</scope>
    <source>
        <strain evidence="1">Rf_01</strain>
        <tissue evidence="1">Aerial parts of the thallus</tissue>
    </source>
</reference>
<evidence type="ECO:0000313" key="2">
    <source>
        <dbReference type="Proteomes" id="UP001605036"/>
    </source>
</evidence>
<dbReference type="EMBL" id="JBHFFA010000003">
    <property type="protein sequence ID" value="KAL2632971.1"/>
    <property type="molecule type" value="Genomic_DNA"/>
</dbReference>